<keyword evidence="2" id="KW-1185">Reference proteome</keyword>
<dbReference type="OrthoDB" id="7959586at2"/>
<comment type="caution">
    <text evidence="1">The sequence shown here is derived from an EMBL/GenBank/DDBJ whole genome shotgun (WGS) entry which is preliminary data.</text>
</comment>
<protein>
    <recommendedName>
        <fullName evidence="3">DUF3828 domain-containing protein</fullName>
    </recommendedName>
</protein>
<evidence type="ECO:0000313" key="2">
    <source>
        <dbReference type="Proteomes" id="UP000323886"/>
    </source>
</evidence>
<dbReference type="InterPro" id="IPR006311">
    <property type="entry name" value="TAT_signal"/>
</dbReference>
<evidence type="ECO:0008006" key="3">
    <source>
        <dbReference type="Google" id="ProtNLM"/>
    </source>
</evidence>
<organism evidence="1 2">
    <name type="scientific">Blastochloris sulfoviridis</name>
    <dbReference type="NCBI Taxonomy" id="50712"/>
    <lineage>
        <taxon>Bacteria</taxon>
        <taxon>Pseudomonadati</taxon>
        <taxon>Pseudomonadota</taxon>
        <taxon>Alphaproteobacteria</taxon>
        <taxon>Hyphomicrobiales</taxon>
        <taxon>Blastochloridaceae</taxon>
        <taxon>Blastochloris</taxon>
    </lineage>
</organism>
<proteinExistence type="predicted"/>
<name>A0A5M6I6V0_9HYPH</name>
<dbReference type="AlphaFoldDB" id="A0A5M6I6V0"/>
<evidence type="ECO:0000313" key="1">
    <source>
        <dbReference type="EMBL" id="KAA5603439.1"/>
    </source>
</evidence>
<accession>A0A5M6I6V0</accession>
<dbReference type="PROSITE" id="PS51318">
    <property type="entry name" value="TAT"/>
    <property type="match status" value="1"/>
</dbReference>
<dbReference type="RefSeq" id="WP_150095988.1">
    <property type="nucleotide sequence ID" value="NZ_VWPL01000002.1"/>
</dbReference>
<reference evidence="1 2" key="1">
    <citation type="submission" date="2019-09" db="EMBL/GenBank/DDBJ databases">
        <title>Draft Whole-Genome sequence of Blastochloris sulfoviridis DSM 729.</title>
        <authorList>
            <person name="Meyer T.E."/>
            <person name="Kyndt J.A."/>
        </authorList>
    </citation>
    <scope>NUCLEOTIDE SEQUENCE [LARGE SCALE GENOMIC DNA]</scope>
    <source>
        <strain evidence="1 2">DSM 729</strain>
    </source>
</reference>
<dbReference type="EMBL" id="VWPL01000002">
    <property type="protein sequence ID" value="KAA5603439.1"/>
    <property type="molecule type" value="Genomic_DNA"/>
</dbReference>
<sequence>MIHDRDRQRVDRRRLLAGAVLAGVVLAGFWPGALTPAQAAAPDDPVSLVRTVYTKAAAGTNGLPERDFLALLSADLRRLWQARAKPVGLAEAERLRAAVFGPGAGGGRDLAVKRVTNIPGLPKERIVAVEFTVGSEPRQVYVHLAPADSGWAIVNIIYDEGEDFRRIAEQGSRVAS</sequence>
<gene>
    <name evidence="1" type="ORF">F1193_01985</name>
</gene>
<dbReference type="Proteomes" id="UP000323886">
    <property type="component" value="Unassembled WGS sequence"/>
</dbReference>